<keyword evidence="1" id="KW-0732">Signal</keyword>
<feature type="chain" id="PRO_5022880920" evidence="1">
    <location>
        <begin position="23"/>
        <end position="307"/>
    </location>
</feature>
<dbReference type="AlphaFoldDB" id="A0A5B8S7A1"/>
<keyword evidence="4" id="KW-1185">Reference proteome</keyword>
<dbReference type="KEGG" id="ngf:FRF71_10620"/>
<dbReference type="InterPro" id="IPR001279">
    <property type="entry name" value="Metallo-B-lactamas"/>
</dbReference>
<organism evidence="3 4">
    <name type="scientific">Novosphingobium ginsenosidimutans</name>
    <dbReference type="NCBI Taxonomy" id="1176536"/>
    <lineage>
        <taxon>Bacteria</taxon>
        <taxon>Pseudomonadati</taxon>
        <taxon>Pseudomonadota</taxon>
        <taxon>Alphaproteobacteria</taxon>
        <taxon>Sphingomonadales</taxon>
        <taxon>Sphingomonadaceae</taxon>
        <taxon>Novosphingobium</taxon>
    </lineage>
</organism>
<reference evidence="3 4" key="1">
    <citation type="journal article" date="2013" name="J. Microbiol. Biotechnol.">
        <title>Novosphingobium ginsenosidimutans sp. nov., with the ability to convert ginsenoside.</title>
        <authorList>
            <person name="Kim J.K."/>
            <person name="He D."/>
            <person name="Liu Q.M."/>
            <person name="Park H.Y."/>
            <person name="Jung M.S."/>
            <person name="Yoon M.H."/>
            <person name="Kim S.C."/>
            <person name="Im W.T."/>
        </authorList>
    </citation>
    <scope>NUCLEOTIDE SEQUENCE [LARGE SCALE GENOMIC DNA]</scope>
    <source>
        <strain evidence="3 4">FW-6</strain>
    </source>
</reference>
<dbReference type="Proteomes" id="UP000321172">
    <property type="component" value="Chromosome"/>
</dbReference>
<dbReference type="InterPro" id="IPR036866">
    <property type="entry name" value="RibonucZ/Hydroxyglut_hydro"/>
</dbReference>
<dbReference type="PANTHER" id="PTHR42951">
    <property type="entry name" value="METALLO-BETA-LACTAMASE DOMAIN-CONTAINING"/>
    <property type="match status" value="1"/>
</dbReference>
<evidence type="ECO:0000313" key="4">
    <source>
        <dbReference type="Proteomes" id="UP000321172"/>
    </source>
</evidence>
<gene>
    <name evidence="3" type="primary">bla</name>
    <name evidence="3" type="ORF">FRF71_10620</name>
</gene>
<feature type="domain" description="Metallo-beta-lactamase" evidence="2">
    <location>
        <begin position="70"/>
        <end position="262"/>
    </location>
</feature>
<dbReference type="PANTHER" id="PTHR42951:SF17">
    <property type="entry name" value="METALLO-BETA-LACTAMASE DOMAIN-CONTAINING PROTEIN"/>
    <property type="match status" value="1"/>
</dbReference>
<protein>
    <submittedName>
        <fullName evidence="3">Subclass B3 metallo-beta-lactamase</fullName>
    </submittedName>
</protein>
<sequence length="307" mass="32647">MRMEPALSAKRLLVSVAALSLAAPASPQMYIPRPQAERDMVKACAGRDGWGDPAPPAHVFGNTWYVGTCGITTLLVQTPDGLVLLDGGIPQAADLVLDNVRKLGFPVTAIRWILVSHEHFDHAGAVAELQRRTGAKVIAGPNQAAMLRSGQPDPADPQAPLLLKEPMRPIKVAKTQPHGTALVAGGVRFTAWANPAHSPGSTSWTWQQCQGAQCRTIAYADSTSTISADGYRFTDNPERVKAIRQGLAVIAALPCEIIVTPHPSASDLFPRLAGRQPLIKPDACAAYAAAAGQRFAERLAREAVVPK</sequence>
<dbReference type="SUPFAM" id="SSF56281">
    <property type="entry name" value="Metallo-hydrolase/oxidoreductase"/>
    <property type="match status" value="1"/>
</dbReference>
<evidence type="ECO:0000313" key="3">
    <source>
        <dbReference type="EMBL" id="QEA16547.1"/>
    </source>
</evidence>
<accession>A0A5B8S7A1</accession>
<feature type="signal peptide" evidence="1">
    <location>
        <begin position="1"/>
        <end position="22"/>
    </location>
</feature>
<dbReference type="Gene3D" id="3.60.15.10">
    <property type="entry name" value="Ribonuclease Z/Hydroxyacylglutathione hydrolase-like"/>
    <property type="match status" value="1"/>
</dbReference>
<dbReference type="EMBL" id="CP042345">
    <property type="protein sequence ID" value="QEA16547.1"/>
    <property type="molecule type" value="Genomic_DNA"/>
</dbReference>
<dbReference type="OrthoDB" id="9773738at2"/>
<name>A0A5B8S7A1_9SPHN</name>
<proteinExistence type="predicted"/>
<evidence type="ECO:0000256" key="1">
    <source>
        <dbReference type="SAM" id="SignalP"/>
    </source>
</evidence>
<dbReference type="NCBIfam" id="NF033105">
    <property type="entry name" value="bla_subclass_B3"/>
    <property type="match status" value="1"/>
</dbReference>
<dbReference type="SMART" id="SM00849">
    <property type="entry name" value="Lactamase_B"/>
    <property type="match status" value="1"/>
</dbReference>
<dbReference type="InterPro" id="IPR050855">
    <property type="entry name" value="NDM-1-like"/>
</dbReference>
<dbReference type="Pfam" id="PF00753">
    <property type="entry name" value="Lactamase_B"/>
    <property type="match status" value="1"/>
</dbReference>
<evidence type="ECO:0000259" key="2">
    <source>
        <dbReference type="SMART" id="SM00849"/>
    </source>
</evidence>